<organism evidence="2 3">
    <name type="scientific">Tenacibaculum soleae</name>
    <dbReference type="NCBI Taxonomy" id="447689"/>
    <lineage>
        <taxon>Bacteria</taxon>
        <taxon>Pseudomonadati</taxon>
        <taxon>Bacteroidota</taxon>
        <taxon>Flavobacteriia</taxon>
        <taxon>Flavobacteriales</taxon>
        <taxon>Flavobacteriaceae</taxon>
        <taxon>Tenacibaculum</taxon>
    </lineage>
</organism>
<gene>
    <name evidence="2" type="ORF">BA195_13805</name>
</gene>
<accession>A0A1B9XW70</accession>
<dbReference type="AlphaFoldDB" id="A0A1B9XW70"/>
<keyword evidence="1" id="KW-1133">Transmembrane helix</keyword>
<keyword evidence="1" id="KW-0812">Transmembrane</keyword>
<dbReference type="STRING" id="447689.BA195_13805"/>
<evidence type="ECO:0000313" key="3">
    <source>
        <dbReference type="Proteomes" id="UP000093186"/>
    </source>
</evidence>
<reference evidence="2 3" key="1">
    <citation type="submission" date="2016-06" db="EMBL/GenBank/DDBJ databases">
        <title>Draft Genome Sequence of Tenacibaculum soleae UCD-KL19.</title>
        <authorList>
            <person name="Eisen J.A."/>
            <person name="Coil D.A."/>
            <person name="Lujan K.M."/>
        </authorList>
    </citation>
    <scope>NUCLEOTIDE SEQUENCE [LARGE SCALE GENOMIC DNA]</scope>
    <source>
        <strain evidence="2 3">UCD-KL19</strain>
    </source>
</reference>
<keyword evidence="1" id="KW-0472">Membrane</keyword>
<dbReference type="EMBL" id="MAKX01000045">
    <property type="protein sequence ID" value="OCK41813.1"/>
    <property type="molecule type" value="Genomic_DNA"/>
</dbReference>
<dbReference type="Proteomes" id="UP000093186">
    <property type="component" value="Unassembled WGS sequence"/>
</dbReference>
<protein>
    <submittedName>
        <fullName evidence="2">Uncharacterized protein</fullName>
    </submittedName>
</protein>
<evidence type="ECO:0000256" key="1">
    <source>
        <dbReference type="SAM" id="Phobius"/>
    </source>
</evidence>
<keyword evidence="3" id="KW-1185">Reference proteome</keyword>
<comment type="caution">
    <text evidence="2">The sequence shown here is derived from an EMBL/GenBank/DDBJ whole genome shotgun (WGS) entry which is preliminary data.</text>
</comment>
<feature type="transmembrane region" description="Helical" evidence="1">
    <location>
        <begin position="105"/>
        <end position="132"/>
    </location>
</feature>
<sequence>MMENKRKHLEFIQLVITRMNVNSFLLKGWSVTLIAALFAFAAKDSDISYVIITYISTPIFWLLDAYYLSLERQYRGLYNSVKIKEETNIDFDMNAKPFDKKKNTWFSSIFSVALLFFYGGLTAITLIIMFVIN</sequence>
<evidence type="ECO:0000313" key="2">
    <source>
        <dbReference type="EMBL" id="OCK41813.1"/>
    </source>
</evidence>
<proteinExistence type="predicted"/>
<feature type="transmembrane region" description="Helical" evidence="1">
    <location>
        <begin position="47"/>
        <end position="68"/>
    </location>
</feature>
<feature type="transmembrane region" description="Helical" evidence="1">
    <location>
        <begin position="21"/>
        <end position="41"/>
    </location>
</feature>
<name>A0A1B9XW70_9FLAO</name>